<keyword evidence="7" id="KW-1185">Reference proteome</keyword>
<dbReference type="Proteomes" id="UP000540698">
    <property type="component" value="Unassembled WGS sequence"/>
</dbReference>
<accession>A0A7X6L6E1</accession>
<dbReference type="PANTHER" id="PTHR30055">
    <property type="entry name" value="HTH-TYPE TRANSCRIPTIONAL REGULATOR RUTR"/>
    <property type="match status" value="1"/>
</dbReference>
<gene>
    <name evidence="6" type="ORF">HGB38_20955</name>
</gene>
<keyword evidence="1" id="KW-0805">Transcription regulation</keyword>
<evidence type="ECO:0000256" key="1">
    <source>
        <dbReference type="ARBA" id="ARBA00023015"/>
    </source>
</evidence>
<feature type="DNA-binding region" description="H-T-H motif" evidence="4">
    <location>
        <begin position="25"/>
        <end position="44"/>
    </location>
</feature>
<evidence type="ECO:0000256" key="2">
    <source>
        <dbReference type="ARBA" id="ARBA00023125"/>
    </source>
</evidence>
<dbReference type="Pfam" id="PF00440">
    <property type="entry name" value="TetR_N"/>
    <property type="match status" value="1"/>
</dbReference>
<sequence>MAAQRERLLAAVTELLAARGYAGFGPTDVAKRAGVSLAAFYDAFANKDECVFAGYDRFIQVLLTQLTGAEVRGRDRRSIVADALGRYLRSLQNDLVVARAYQVEIDALGPAVRRRRRRSIRLFAEFIRGLVGAATGNRQPLLSVAAYMGVVYAVRQLTADALDESDAPDLPALSADLEPWLTDLFRER</sequence>
<dbReference type="PANTHER" id="PTHR30055:SF234">
    <property type="entry name" value="HTH-TYPE TRANSCRIPTIONAL REGULATOR BETI"/>
    <property type="match status" value="1"/>
</dbReference>
<dbReference type="AlphaFoldDB" id="A0A7X6L6E1"/>
<evidence type="ECO:0000256" key="4">
    <source>
        <dbReference type="PROSITE-ProRule" id="PRU00335"/>
    </source>
</evidence>
<proteinExistence type="predicted"/>
<comment type="caution">
    <text evidence="6">The sequence shown here is derived from an EMBL/GenBank/DDBJ whole genome shotgun (WGS) entry which is preliminary data.</text>
</comment>
<evidence type="ECO:0000259" key="5">
    <source>
        <dbReference type="PROSITE" id="PS50977"/>
    </source>
</evidence>
<dbReference type="GO" id="GO:0003700">
    <property type="term" value="F:DNA-binding transcription factor activity"/>
    <property type="evidence" value="ECO:0007669"/>
    <property type="project" value="TreeGrafter"/>
</dbReference>
<reference evidence="6 7" key="1">
    <citation type="submission" date="2020-04" db="EMBL/GenBank/DDBJ databases">
        <title>MicrobeNet Type strains.</title>
        <authorList>
            <person name="Nicholson A.C."/>
        </authorList>
    </citation>
    <scope>NUCLEOTIDE SEQUENCE [LARGE SCALE GENOMIC DNA]</scope>
    <source>
        <strain evidence="6 7">DSM 44956</strain>
    </source>
</reference>
<keyword evidence="2 4" id="KW-0238">DNA-binding</keyword>
<name>A0A7X6L6E1_9NOCA</name>
<dbReference type="EMBL" id="JAAXOS010000010">
    <property type="protein sequence ID" value="NKY28666.1"/>
    <property type="molecule type" value="Genomic_DNA"/>
</dbReference>
<dbReference type="InterPro" id="IPR009057">
    <property type="entry name" value="Homeodomain-like_sf"/>
</dbReference>
<keyword evidence="3" id="KW-0804">Transcription</keyword>
<dbReference type="InterPro" id="IPR050109">
    <property type="entry name" value="HTH-type_TetR-like_transc_reg"/>
</dbReference>
<dbReference type="GO" id="GO:0000976">
    <property type="term" value="F:transcription cis-regulatory region binding"/>
    <property type="evidence" value="ECO:0007669"/>
    <property type="project" value="TreeGrafter"/>
</dbReference>
<evidence type="ECO:0000256" key="3">
    <source>
        <dbReference type="ARBA" id="ARBA00023163"/>
    </source>
</evidence>
<feature type="domain" description="HTH tetR-type" evidence="5">
    <location>
        <begin position="2"/>
        <end position="62"/>
    </location>
</feature>
<dbReference type="PROSITE" id="PS50977">
    <property type="entry name" value="HTH_TETR_2"/>
    <property type="match status" value="1"/>
</dbReference>
<dbReference type="InterPro" id="IPR001647">
    <property type="entry name" value="HTH_TetR"/>
</dbReference>
<dbReference type="Gene3D" id="1.10.357.10">
    <property type="entry name" value="Tetracycline Repressor, domain 2"/>
    <property type="match status" value="1"/>
</dbReference>
<dbReference type="SUPFAM" id="SSF46689">
    <property type="entry name" value="Homeodomain-like"/>
    <property type="match status" value="1"/>
</dbReference>
<dbReference type="PRINTS" id="PR00455">
    <property type="entry name" value="HTHTETR"/>
</dbReference>
<protein>
    <submittedName>
        <fullName evidence="6">TetR/AcrR family transcriptional regulator</fullName>
    </submittedName>
</protein>
<evidence type="ECO:0000313" key="7">
    <source>
        <dbReference type="Proteomes" id="UP000540698"/>
    </source>
</evidence>
<evidence type="ECO:0000313" key="6">
    <source>
        <dbReference type="EMBL" id="NKY28666.1"/>
    </source>
</evidence>
<organism evidence="6 7">
    <name type="scientific">Nocardia gamkensis</name>
    <dbReference type="NCBI Taxonomy" id="352869"/>
    <lineage>
        <taxon>Bacteria</taxon>
        <taxon>Bacillati</taxon>
        <taxon>Actinomycetota</taxon>
        <taxon>Actinomycetes</taxon>
        <taxon>Mycobacteriales</taxon>
        <taxon>Nocardiaceae</taxon>
        <taxon>Nocardia</taxon>
    </lineage>
</organism>